<dbReference type="GeneID" id="54552330"/>
<dbReference type="SUPFAM" id="SSF51735">
    <property type="entry name" value="NAD(P)-binding Rossmann-fold domains"/>
    <property type="match status" value="1"/>
</dbReference>
<evidence type="ECO:0000256" key="4">
    <source>
        <dbReference type="RuleBase" id="RU000363"/>
    </source>
</evidence>
<dbReference type="Proteomes" id="UP000800097">
    <property type="component" value="Unassembled WGS sequence"/>
</dbReference>
<dbReference type="InterPro" id="IPR036291">
    <property type="entry name" value="NAD(P)-bd_dom_sf"/>
</dbReference>
<dbReference type="EMBL" id="ML986516">
    <property type="protein sequence ID" value="KAF2272849.1"/>
    <property type="molecule type" value="Genomic_DNA"/>
</dbReference>
<dbReference type="PRINTS" id="PR00080">
    <property type="entry name" value="SDRFAMILY"/>
</dbReference>
<dbReference type="InterPro" id="IPR020904">
    <property type="entry name" value="Sc_DH/Rdtase_CS"/>
</dbReference>
<dbReference type="GO" id="GO:0000140">
    <property type="term" value="F:acylglycerone-phosphate reductase (NADP+) activity"/>
    <property type="evidence" value="ECO:0007669"/>
    <property type="project" value="TreeGrafter"/>
</dbReference>
<dbReference type="AlphaFoldDB" id="A0A6A6JCC7"/>
<evidence type="ECO:0000313" key="5">
    <source>
        <dbReference type="EMBL" id="KAF2272849.1"/>
    </source>
</evidence>
<evidence type="ECO:0000256" key="1">
    <source>
        <dbReference type="ARBA" id="ARBA00006484"/>
    </source>
</evidence>
<protein>
    <submittedName>
        <fullName evidence="5">NAD(P)-binding protein</fullName>
    </submittedName>
</protein>
<keyword evidence="3" id="KW-0560">Oxidoreductase</keyword>
<dbReference type="GO" id="GO:0004806">
    <property type="term" value="F:triacylglycerol lipase activity"/>
    <property type="evidence" value="ECO:0007669"/>
    <property type="project" value="TreeGrafter"/>
</dbReference>
<dbReference type="GO" id="GO:0019433">
    <property type="term" value="P:triglyceride catabolic process"/>
    <property type="evidence" value="ECO:0007669"/>
    <property type="project" value="TreeGrafter"/>
</dbReference>
<dbReference type="GO" id="GO:0005783">
    <property type="term" value="C:endoplasmic reticulum"/>
    <property type="evidence" value="ECO:0007669"/>
    <property type="project" value="TreeGrafter"/>
</dbReference>
<sequence length="290" mass="32289">MAPDERKRYALITGCTPGGIGHYLALEFAAKGFHVLATVRDPSKYTSPHPSITYLPLELSSEPSILALKETVTTLTSGRLDILYNNAGRNYTIPALDFSTDELHDLFQANVFSVMQMCKAFTPLLIAAKGTIVQTGSIAAIMPYAWGACYCASKAALHAYSNTLRVELAPLGVRVITVITGGVKSNIARVHRELPPDSYMLPLKDEYESRLTHSQQLGMDTEQYARSCVRQVLAGDEWGGLVRRRWIWEGKMSWVVRFVTAWLPAGVLDWYFTRRFGLGRLRGTVGRKED</sequence>
<keyword evidence="6" id="KW-1185">Reference proteome</keyword>
<reference evidence="5" key="1">
    <citation type="journal article" date="2020" name="Stud. Mycol.">
        <title>101 Dothideomycetes genomes: a test case for predicting lifestyles and emergence of pathogens.</title>
        <authorList>
            <person name="Haridas S."/>
            <person name="Albert R."/>
            <person name="Binder M."/>
            <person name="Bloem J."/>
            <person name="Labutti K."/>
            <person name="Salamov A."/>
            <person name="Andreopoulos B."/>
            <person name="Baker S."/>
            <person name="Barry K."/>
            <person name="Bills G."/>
            <person name="Bluhm B."/>
            <person name="Cannon C."/>
            <person name="Castanera R."/>
            <person name="Culley D."/>
            <person name="Daum C."/>
            <person name="Ezra D."/>
            <person name="Gonzalez J."/>
            <person name="Henrissat B."/>
            <person name="Kuo A."/>
            <person name="Liang C."/>
            <person name="Lipzen A."/>
            <person name="Lutzoni F."/>
            <person name="Magnuson J."/>
            <person name="Mondo S."/>
            <person name="Nolan M."/>
            <person name="Ohm R."/>
            <person name="Pangilinan J."/>
            <person name="Park H.-J."/>
            <person name="Ramirez L."/>
            <person name="Alfaro M."/>
            <person name="Sun H."/>
            <person name="Tritt A."/>
            <person name="Yoshinaga Y."/>
            <person name="Zwiers L.-H."/>
            <person name="Turgeon B."/>
            <person name="Goodwin S."/>
            <person name="Spatafora J."/>
            <person name="Crous P."/>
            <person name="Grigoriev I."/>
        </authorList>
    </citation>
    <scope>NUCLEOTIDE SEQUENCE</scope>
    <source>
        <strain evidence="5">CBS 379.55</strain>
    </source>
</reference>
<comment type="similarity">
    <text evidence="1 4">Belongs to the short-chain dehydrogenases/reductases (SDR) family.</text>
</comment>
<name>A0A6A6JCC7_WESOR</name>
<accession>A0A6A6JCC7</accession>
<organism evidence="5 6">
    <name type="scientific">Westerdykella ornata</name>
    <dbReference type="NCBI Taxonomy" id="318751"/>
    <lineage>
        <taxon>Eukaryota</taxon>
        <taxon>Fungi</taxon>
        <taxon>Dikarya</taxon>
        <taxon>Ascomycota</taxon>
        <taxon>Pezizomycotina</taxon>
        <taxon>Dothideomycetes</taxon>
        <taxon>Pleosporomycetidae</taxon>
        <taxon>Pleosporales</taxon>
        <taxon>Sporormiaceae</taxon>
        <taxon>Westerdykella</taxon>
    </lineage>
</organism>
<dbReference type="PRINTS" id="PR00081">
    <property type="entry name" value="GDHRDH"/>
</dbReference>
<dbReference type="PANTHER" id="PTHR44169:SF6">
    <property type="entry name" value="NADPH-DEPENDENT 1-ACYLDIHYDROXYACETONE PHOSPHATE REDUCTASE"/>
    <property type="match status" value="1"/>
</dbReference>
<evidence type="ECO:0000313" key="6">
    <source>
        <dbReference type="Proteomes" id="UP000800097"/>
    </source>
</evidence>
<dbReference type="PROSITE" id="PS00061">
    <property type="entry name" value="ADH_SHORT"/>
    <property type="match status" value="1"/>
</dbReference>
<keyword evidence="2" id="KW-0521">NADP</keyword>
<dbReference type="GO" id="GO:0005811">
    <property type="term" value="C:lipid droplet"/>
    <property type="evidence" value="ECO:0007669"/>
    <property type="project" value="TreeGrafter"/>
</dbReference>
<evidence type="ECO:0000256" key="2">
    <source>
        <dbReference type="ARBA" id="ARBA00022857"/>
    </source>
</evidence>
<dbReference type="InterPro" id="IPR002347">
    <property type="entry name" value="SDR_fam"/>
</dbReference>
<dbReference type="Gene3D" id="3.40.50.720">
    <property type="entry name" value="NAD(P)-binding Rossmann-like Domain"/>
    <property type="match status" value="1"/>
</dbReference>
<dbReference type="OrthoDB" id="2102561at2759"/>
<dbReference type="CDD" id="cd05374">
    <property type="entry name" value="17beta-HSD-like_SDR_c"/>
    <property type="match status" value="1"/>
</dbReference>
<gene>
    <name evidence="5" type="ORF">EI97DRAFT_436620</name>
</gene>
<dbReference type="Pfam" id="PF00106">
    <property type="entry name" value="adh_short"/>
    <property type="match status" value="1"/>
</dbReference>
<dbReference type="GO" id="GO:0006654">
    <property type="term" value="P:phosphatidic acid biosynthetic process"/>
    <property type="evidence" value="ECO:0007669"/>
    <property type="project" value="TreeGrafter"/>
</dbReference>
<dbReference type="PANTHER" id="PTHR44169">
    <property type="entry name" value="NADPH-DEPENDENT 1-ACYLDIHYDROXYACETONE PHOSPHATE REDUCTASE"/>
    <property type="match status" value="1"/>
</dbReference>
<dbReference type="RefSeq" id="XP_033650388.1">
    <property type="nucleotide sequence ID" value="XM_033799155.1"/>
</dbReference>
<evidence type="ECO:0000256" key="3">
    <source>
        <dbReference type="ARBA" id="ARBA00023002"/>
    </source>
</evidence>
<proteinExistence type="inferred from homology"/>